<evidence type="ECO:0000256" key="1">
    <source>
        <dbReference type="SAM" id="MobiDB-lite"/>
    </source>
</evidence>
<feature type="signal peptide" evidence="3">
    <location>
        <begin position="1"/>
        <end position="23"/>
    </location>
</feature>
<evidence type="ECO:0000313" key="4">
    <source>
        <dbReference type="EMBL" id="KAK7116275.1"/>
    </source>
</evidence>
<keyword evidence="5" id="KW-1185">Reference proteome</keyword>
<gene>
    <name evidence="4" type="ORF">V1264_001987</name>
</gene>
<comment type="caution">
    <text evidence="4">The sequence shown here is derived from an EMBL/GenBank/DDBJ whole genome shotgun (WGS) entry which is preliminary data.</text>
</comment>
<keyword evidence="2" id="KW-0812">Transmembrane</keyword>
<feature type="region of interest" description="Disordered" evidence="1">
    <location>
        <begin position="169"/>
        <end position="218"/>
    </location>
</feature>
<dbReference type="EMBL" id="JBAMIC010000001">
    <property type="protein sequence ID" value="KAK7116275.1"/>
    <property type="molecule type" value="Genomic_DNA"/>
</dbReference>
<organism evidence="4 5">
    <name type="scientific">Littorina saxatilis</name>
    <dbReference type="NCBI Taxonomy" id="31220"/>
    <lineage>
        <taxon>Eukaryota</taxon>
        <taxon>Metazoa</taxon>
        <taxon>Spiralia</taxon>
        <taxon>Lophotrochozoa</taxon>
        <taxon>Mollusca</taxon>
        <taxon>Gastropoda</taxon>
        <taxon>Caenogastropoda</taxon>
        <taxon>Littorinimorpha</taxon>
        <taxon>Littorinoidea</taxon>
        <taxon>Littorinidae</taxon>
        <taxon>Littorina</taxon>
    </lineage>
</organism>
<feature type="compositionally biased region" description="Low complexity" evidence="1">
    <location>
        <begin position="408"/>
        <end position="418"/>
    </location>
</feature>
<feature type="region of interest" description="Disordered" evidence="1">
    <location>
        <begin position="232"/>
        <end position="261"/>
    </location>
</feature>
<feature type="compositionally biased region" description="Basic and acidic residues" evidence="1">
    <location>
        <begin position="192"/>
        <end position="201"/>
    </location>
</feature>
<feature type="compositionally biased region" description="Low complexity" evidence="1">
    <location>
        <begin position="524"/>
        <end position="535"/>
    </location>
</feature>
<evidence type="ECO:0000256" key="2">
    <source>
        <dbReference type="SAM" id="Phobius"/>
    </source>
</evidence>
<feature type="compositionally biased region" description="Polar residues" evidence="1">
    <location>
        <begin position="324"/>
        <end position="346"/>
    </location>
</feature>
<name>A0AAN9C8H2_9CAEN</name>
<keyword evidence="2" id="KW-1133">Transmembrane helix</keyword>
<feature type="compositionally biased region" description="Polar residues" evidence="1">
    <location>
        <begin position="508"/>
        <end position="517"/>
    </location>
</feature>
<proteinExistence type="predicted"/>
<feature type="region of interest" description="Disordered" evidence="1">
    <location>
        <begin position="592"/>
        <end position="669"/>
    </location>
</feature>
<dbReference type="Proteomes" id="UP001374579">
    <property type="component" value="Unassembled WGS sequence"/>
</dbReference>
<evidence type="ECO:0000313" key="5">
    <source>
        <dbReference type="Proteomes" id="UP001374579"/>
    </source>
</evidence>
<dbReference type="AlphaFoldDB" id="A0AAN9C8H2"/>
<feature type="transmembrane region" description="Helical" evidence="2">
    <location>
        <begin position="708"/>
        <end position="733"/>
    </location>
</feature>
<feature type="compositionally biased region" description="Polar residues" evidence="1">
    <location>
        <begin position="536"/>
        <end position="553"/>
    </location>
</feature>
<feature type="compositionally biased region" description="Low complexity" evidence="1">
    <location>
        <begin position="626"/>
        <end position="650"/>
    </location>
</feature>
<protein>
    <submittedName>
        <fullName evidence="4">Uncharacterized protein</fullName>
    </submittedName>
</protein>
<feature type="chain" id="PRO_5042817810" evidence="3">
    <location>
        <begin position="24"/>
        <end position="753"/>
    </location>
</feature>
<feature type="region of interest" description="Disordered" evidence="1">
    <location>
        <begin position="498"/>
        <end position="553"/>
    </location>
</feature>
<accession>A0AAN9C8H2</accession>
<feature type="compositionally biased region" description="Polar residues" evidence="1">
    <location>
        <begin position="653"/>
        <end position="669"/>
    </location>
</feature>
<keyword evidence="3" id="KW-0732">Signal</keyword>
<sequence length="753" mass="80398">MTTVQLLAVLALAFFASTDYVQSKKHSACIMDLALLDLKGPNYGVDELCVAGGNRVTIVIRCSSGSRYSSQASLNPCMEHEPLVSLQYDGASGKENNVSLLLWLNMGHDVVDSAKHSFEPSMDIFKSHKIVGDLRGTRFNFAIAQRCGMDGDEQTDNSVQKTVNHPWQNDDAVAPLTKNTPPNLRSEMAELPTDRHRRETEFTESTTPVSEGFLPTEPTENEKYDAVMRETEEEEEEEDVMGEVGEEEVEEEEEEEMSDSEEIVENAMEEDFVGEEGLAEGLASVEEQIGEEASENYVVASEENVEVQELETATSGDGGLSADASINDNILSSGATTPSDRMTPSDPTLVRLAGMIAKARAATTAPSTTVAQTTAAVPESTADPSEKMEGSSENNGLKRVSMPNKLLPSASPSAAESADNNRFSLDTVDQYNDDNFVIEARQLTLSPFSEGTYDATDEYGEEYDVTGSLDVDNATSSLFGGVGSSTVTSEIPDFDDATTAAMDEGSNDENSTSSLPNLTPKPTPITTTTTTTPPTMQHSASGSQGNNNSDFQAFGSESSAITTALPTTFTPTDEEVTSAASVKSITDDKTIVTPTTKNQDSNATTTSSDIAQTTAPSKANQDSKMTTTTKRTPTVNPDTDNSTTTTSTPPHSQPDNASPSTKKQSDNIFTLPTRTTVAPYNTTLMMGSSGNSSGLALNPDISSAEDDAFWPIVAALVIGIPSIIVFGIAITVIHKRRLASPARLRAASMYPSL</sequence>
<feature type="compositionally biased region" description="Low complexity" evidence="1">
    <location>
        <begin position="361"/>
        <end position="376"/>
    </location>
</feature>
<keyword evidence="2" id="KW-0472">Membrane</keyword>
<reference evidence="4 5" key="1">
    <citation type="submission" date="2024-02" db="EMBL/GenBank/DDBJ databases">
        <title>Chromosome-scale genome assembly of the rough periwinkle Littorina saxatilis.</title>
        <authorList>
            <person name="De Jode A."/>
            <person name="Faria R."/>
            <person name="Formenti G."/>
            <person name="Sims Y."/>
            <person name="Smith T.P."/>
            <person name="Tracey A."/>
            <person name="Wood J.M.D."/>
            <person name="Zagrodzka Z.B."/>
            <person name="Johannesson K."/>
            <person name="Butlin R.K."/>
            <person name="Leder E.H."/>
        </authorList>
    </citation>
    <scope>NUCLEOTIDE SEQUENCE [LARGE SCALE GENOMIC DNA]</scope>
    <source>
        <strain evidence="4">Snail1</strain>
        <tissue evidence="4">Muscle</tissue>
    </source>
</reference>
<feature type="compositionally biased region" description="Polar residues" evidence="1">
    <location>
        <begin position="592"/>
        <end position="625"/>
    </location>
</feature>
<feature type="region of interest" description="Disordered" evidence="1">
    <location>
        <begin position="305"/>
        <end position="347"/>
    </location>
</feature>
<evidence type="ECO:0000256" key="3">
    <source>
        <dbReference type="SAM" id="SignalP"/>
    </source>
</evidence>
<feature type="region of interest" description="Disordered" evidence="1">
    <location>
        <begin position="361"/>
        <end position="418"/>
    </location>
</feature>